<dbReference type="EMBL" id="JACIBU010000001">
    <property type="protein sequence ID" value="MBB3675605.1"/>
    <property type="molecule type" value="Genomic_DNA"/>
</dbReference>
<name>A0A839XYE8_9ACTN</name>
<comment type="caution">
    <text evidence="3">The sequence shown here is derived from an EMBL/GenBank/DDBJ whole genome shotgun (WGS) entry which is preliminary data.</text>
</comment>
<evidence type="ECO:0000256" key="2">
    <source>
        <dbReference type="SAM" id="Phobius"/>
    </source>
</evidence>
<dbReference type="Proteomes" id="UP000580718">
    <property type="component" value="Unassembled WGS sequence"/>
</dbReference>
<feature type="compositionally biased region" description="Low complexity" evidence="1">
    <location>
        <begin position="143"/>
        <end position="160"/>
    </location>
</feature>
<dbReference type="AlphaFoldDB" id="A0A839XYE8"/>
<evidence type="ECO:0000313" key="3">
    <source>
        <dbReference type="EMBL" id="MBB3675605.1"/>
    </source>
</evidence>
<keyword evidence="2" id="KW-0472">Membrane</keyword>
<sequence length="240" mass="24170">MIGVAALLLLVALGLLAGGLAQGSAPLQWGSFAASALAALVLAVGELRRRRAEAAGAPQEEADVPAEAEVGALVSAPAAAPPRAAEPALPAAPPVPHVDPVAHPGPDPTSEPVAEAPAVQPALQPAVPAEPAPERSAAHAAERTGPPAGAHAAVPALGPDGEPPVEEVEVTDLLLVLDLTDEVLVVDEHPRYHLAGCPHTAGVESIPLPMVEARTDGFTPCGTCAPDRNLAHRERARRSG</sequence>
<feature type="region of interest" description="Disordered" evidence="1">
    <location>
        <begin position="77"/>
        <end position="164"/>
    </location>
</feature>
<feature type="transmembrane region" description="Helical" evidence="2">
    <location>
        <begin position="31"/>
        <end position="47"/>
    </location>
</feature>
<gene>
    <name evidence="3" type="ORF">FHX36_001340</name>
</gene>
<evidence type="ECO:0000313" key="4">
    <source>
        <dbReference type="Proteomes" id="UP000580718"/>
    </source>
</evidence>
<dbReference type="RefSeq" id="WP_183513621.1">
    <property type="nucleotide sequence ID" value="NZ_JACIBU010000001.1"/>
</dbReference>
<organism evidence="3 4">
    <name type="scientific">Modestobacter versicolor</name>
    <dbReference type="NCBI Taxonomy" id="429133"/>
    <lineage>
        <taxon>Bacteria</taxon>
        <taxon>Bacillati</taxon>
        <taxon>Actinomycetota</taxon>
        <taxon>Actinomycetes</taxon>
        <taxon>Geodermatophilales</taxon>
        <taxon>Geodermatophilaceae</taxon>
        <taxon>Modestobacter</taxon>
    </lineage>
</organism>
<reference evidence="3 4" key="1">
    <citation type="submission" date="2020-08" db="EMBL/GenBank/DDBJ databases">
        <title>Sequencing the genomes of 1000 actinobacteria strains.</title>
        <authorList>
            <person name="Klenk H.-P."/>
        </authorList>
    </citation>
    <scope>NUCLEOTIDE SEQUENCE [LARGE SCALE GENOMIC DNA]</scope>
    <source>
        <strain evidence="3 4">DSM 16678</strain>
    </source>
</reference>
<protein>
    <submittedName>
        <fullName evidence="3">Uncharacterized protein</fullName>
    </submittedName>
</protein>
<feature type="compositionally biased region" description="Low complexity" evidence="1">
    <location>
        <begin position="77"/>
        <end position="89"/>
    </location>
</feature>
<feature type="compositionally biased region" description="Basic and acidic residues" evidence="1">
    <location>
        <begin position="132"/>
        <end position="142"/>
    </location>
</feature>
<accession>A0A839XYE8</accession>
<proteinExistence type="predicted"/>
<keyword evidence="2" id="KW-1133">Transmembrane helix</keyword>
<feature type="compositionally biased region" description="Pro residues" evidence="1">
    <location>
        <begin position="90"/>
        <end position="109"/>
    </location>
</feature>
<evidence type="ECO:0000256" key="1">
    <source>
        <dbReference type="SAM" id="MobiDB-lite"/>
    </source>
</evidence>
<feature type="compositionally biased region" description="Low complexity" evidence="1">
    <location>
        <begin position="111"/>
        <end position="131"/>
    </location>
</feature>
<keyword evidence="2" id="KW-0812">Transmembrane</keyword>